<protein>
    <submittedName>
        <fullName evidence="2">Uncharacterized protein</fullName>
    </submittedName>
</protein>
<evidence type="ECO:0000313" key="3">
    <source>
        <dbReference type="Proteomes" id="UP000730481"/>
    </source>
</evidence>
<feature type="transmembrane region" description="Helical" evidence="1">
    <location>
        <begin position="7"/>
        <end position="25"/>
    </location>
</feature>
<organism evidence="2 3">
    <name type="scientific">Fusarium beomiforme</name>
    <dbReference type="NCBI Taxonomy" id="44412"/>
    <lineage>
        <taxon>Eukaryota</taxon>
        <taxon>Fungi</taxon>
        <taxon>Dikarya</taxon>
        <taxon>Ascomycota</taxon>
        <taxon>Pezizomycotina</taxon>
        <taxon>Sordariomycetes</taxon>
        <taxon>Hypocreomycetidae</taxon>
        <taxon>Hypocreales</taxon>
        <taxon>Nectriaceae</taxon>
        <taxon>Fusarium</taxon>
        <taxon>Fusarium burgessii species complex</taxon>
    </lineage>
</organism>
<feature type="transmembrane region" description="Helical" evidence="1">
    <location>
        <begin position="109"/>
        <end position="128"/>
    </location>
</feature>
<feature type="transmembrane region" description="Helical" evidence="1">
    <location>
        <begin position="37"/>
        <end position="60"/>
    </location>
</feature>
<keyword evidence="1" id="KW-0812">Transmembrane</keyword>
<proteinExistence type="predicted"/>
<name>A0A9P5E7P5_9HYPO</name>
<evidence type="ECO:0000256" key="1">
    <source>
        <dbReference type="SAM" id="Phobius"/>
    </source>
</evidence>
<dbReference type="AlphaFoldDB" id="A0A9P5E7P5"/>
<keyword evidence="1" id="KW-1133">Transmembrane helix</keyword>
<keyword evidence="3" id="KW-1185">Reference proteome</keyword>
<gene>
    <name evidence="2" type="ORF">FBEOM_85</name>
</gene>
<sequence length="131" mass="14360">MLSEATIPFLIHALIETPAAFTFILKPSSQLQPLPPSAALILQSFGGLLLTSNLIALIFLRRAFDDATRQAALAFAFWHIWPCWRASRRLSGYTEEGEASTTKTLGGPMVHLGVHAGLLTMFLVAWYFGNA</sequence>
<evidence type="ECO:0000313" key="2">
    <source>
        <dbReference type="EMBL" id="KAF4345943.1"/>
    </source>
</evidence>
<comment type="caution">
    <text evidence="2">The sequence shown here is derived from an EMBL/GenBank/DDBJ whole genome shotgun (WGS) entry which is preliminary data.</text>
</comment>
<dbReference type="EMBL" id="PVQB02000003">
    <property type="protein sequence ID" value="KAF4345943.1"/>
    <property type="molecule type" value="Genomic_DNA"/>
</dbReference>
<dbReference type="OrthoDB" id="2590756at2759"/>
<keyword evidence="1" id="KW-0472">Membrane</keyword>
<reference evidence="2" key="2">
    <citation type="submission" date="2020-02" db="EMBL/GenBank/DDBJ databases">
        <title>Identification and distribution of gene clusters putatively required for synthesis of sphingolipid metabolism inhibitors in phylogenetically diverse species of the filamentous fungus Fusarium.</title>
        <authorList>
            <person name="Kim H.-S."/>
            <person name="Busman M."/>
            <person name="Brown D.W."/>
            <person name="Divon H."/>
            <person name="Uhlig S."/>
            <person name="Proctor R.H."/>
        </authorList>
    </citation>
    <scope>NUCLEOTIDE SEQUENCE</scope>
    <source>
        <strain evidence="2">NRRL 25174</strain>
    </source>
</reference>
<dbReference type="Proteomes" id="UP000730481">
    <property type="component" value="Unassembled WGS sequence"/>
</dbReference>
<accession>A0A9P5E7P5</accession>
<reference evidence="2" key="1">
    <citation type="journal article" date="2017" name="Mycologia">
        <title>Fusarium algeriense, sp. nov., a novel toxigenic crown rot pathogen of durum wheat from Algeria is nested in the Fusarium burgessii species complex.</title>
        <authorList>
            <person name="Laraba I."/>
            <person name="Keddad A."/>
            <person name="Boureghda H."/>
            <person name="Abdallah N."/>
            <person name="Vaughan M.M."/>
            <person name="Proctor R.H."/>
            <person name="Busman M."/>
            <person name="O'Donnell K."/>
        </authorList>
    </citation>
    <scope>NUCLEOTIDE SEQUENCE</scope>
    <source>
        <strain evidence="2">NRRL 25174</strain>
    </source>
</reference>